<reference evidence="1 2" key="1">
    <citation type="submission" date="2015-07" db="EMBL/GenBank/DDBJ databases">
        <title>Genome sequencing of Kibdelosporangium phytohabitans.</title>
        <authorList>
            <person name="Qin S."/>
            <person name="Xing K."/>
        </authorList>
    </citation>
    <scope>NUCLEOTIDE SEQUENCE [LARGE SCALE GENOMIC DNA]</scope>
    <source>
        <strain evidence="1 2">KLBMP1111</strain>
    </source>
</reference>
<evidence type="ECO:0000313" key="2">
    <source>
        <dbReference type="Proteomes" id="UP000063699"/>
    </source>
</evidence>
<sequence>MKPMDEALGTGELVSGRDHLAGQVLFDRPRTRPAAGPVDEAIPGAGCFRWSQRFELAPVPRRAPFVAAYLVVRFDDPAIVLRQPSGTSADPAVVVAVSEVPGGYGWLLGDPLGDAPLPQSGEAHAVVHAPIETVSVTGELRMDVTTLGQGWRVERRHAVTARPVRFTLTPPGEWTSTLVRPAADKAVTGRAPAVRLCMAADTEAYSRLSVGESARAQSRLVNVLTYARAYAGLRESDVDIQRSGDGQFAILPAGVDESVVIPRLVAGIKAALAETNADLSDHARLRLRVALHRGHVAPGMNGWVGGATIAVHRLLDCLPLRDALAREPTADFALIVPEVLYKDIIADGYGGLDPREFSQVDAVLPSKNFAERAWVHAPRR</sequence>
<dbReference type="EMBL" id="CP012752">
    <property type="protein sequence ID" value="ALG08423.1"/>
    <property type="molecule type" value="Genomic_DNA"/>
</dbReference>
<proteinExistence type="predicted"/>
<dbReference type="STRING" id="860235.AOZ06_17220"/>
<dbReference type="AlphaFoldDB" id="A0A0N7F3E7"/>
<gene>
    <name evidence="1" type="ORF">AOZ06_17220</name>
</gene>
<keyword evidence="2" id="KW-1185">Reference proteome</keyword>
<dbReference type="KEGG" id="kphy:AOZ06_17220"/>
<evidence type="ECO:0000313" key="1">
    <source>
        <dbReference type="EMBL" id="ALG08423.1"/>
    </source>
</evidence>
<dbReference type="Proteomes" id="UP000063699">
    <property type="component" value="Chromosome"/>
</dbReference>
<name>A0A0N7F3E7_9PSEU</name>
<protein>
    <recommendedName>
        <fullName evidence="3">Guanylate cyclase domain-containing protein</fullName>
    </recommendedName>
</protein>
<accession>A0A0N7F3E7</accession>
<organism evidence="1 2">
    <name type="scientific">Kibdelosporangium phytohabitans</name>
    <dbReference type="NCBI Taxonomy" id="860235"/>
    <lineage>
        <taxon>Bacteria</taxon>
        <taxon>Bacillati</taxon>
        <taxon>Actinomycetota</taxon>
        <taxon>Actinomycetes</taxon>
        <taxon>Pseudonocardiales</taxon>
        <taxon>Pseudonocardiaceae</taxon>
        <taxon>Kibdelosporangium</taxon>
    </lineage>
</organism>
<evidence type="ECO:0008006" key="3">
    <source>
        <dbReference type="Google" id="ProtNLM"/>
    </source>
</evidence>